<comment type="caution">
    <text evidence="1">The sequence shown here is derived from an EMBL/GenBank/DDBJ whole genome shotgun (WGS) entry which is preliminary data.</text>
</comment>
<sequence length="75" mass="8013">MSISSAKGMLARLKHLERSQGASDEMRGWVSDTLSAAIADGRMCPVDGPVVLHCLMKWIDDGTARAGTAGWGLLR</sequence>
<evidence type="ECO:0000313" key="1">
    <source>
        <dbReference type="EMBL" id="KAB0588428.1"/>
    </source>
</evidence>
<dbReference type="AlphaFoldDB" id="A0A6A1R5U9"/>
<protein>
    <submittedName>
        <fullName evidence="1">Uncharacterized protein</fullName>
    </submittedName>
</protein>
<dbReference type="RefSeq" id="WP_023121538.1">
    <property type="nucleotide sequence ID" value="NZ_VZOT01000001.1"/>
</dbReference>
<name>A0A6A1R5U9_9BURK</name>
<reference evidence="1" key="1">
    <citation type="submission" date="2019-09" db="EMBL/GenBank/DDBJ databases">
        <title>Draft genome sequences of 48 bacterial type strains from the CCUG.</title>
        <authorList>
            <person name="Tunovic T."/>
            <person name="Pineiro-Iglesias B."/>
            <person name="Unosson C."/>
            <person name="Inganas E."/>
            <person name="Ohlen M."/>
            <person name="Cardew S."/>
            <person name="Jensie-Markopoulos S."/>
            <person name="Salva-Serra F."/>
            <person name="Jaen-Luchoro D."/>
            <person name="Karlsson R."/>
            <person name="Svensson-Stadler L."/>
            <person name="Chun J."/>
            <person name="Moore E."/>
        </authorList>
    </citation>
    <scope>NUCLEOTIDE SEQUENCE</scope>
    <source>
        <strain evidence="1">CCUG 15333</strain>
    </source>
</reference>
<accession>A0A6A1R5U9</accession>
<gene>
    <name evidence="1" type="ORF">F7P80_00485</name>
</gene>
<dbReference type="EMBL" id="VZOT01000001">
    <property type="protein sequence ID" value="KAB0588428.1"/>
    <property type="molecule type" value="Genomic_DNA"/>
</dbReference>
<organism evidence="1">
    <name type="scientific">Comamonas kerstersii</name>
    <dbReference type="NCBI Taxonomy" id="225992"/>
    <lineage>
        <taxon>Bacteria</taxon>
        <taxon>Pseudomonadati</taxon>
        <taxon>Pseudomonadota</taxon>
        <taxon>Betaproteobacteria</taxon>
        <taxon>Burkholderiales</taxon>
        <taxon>Comamonadaceae</taxon>
        <taxon>Comamonas</taxon>
    </lineage>
</organism>
<proteinExistence type="predicted"/>